<evidence type="ECO:0000256" key="1">
    <source>
        <dbReference type="ARBA" id="ARBA00004141"/>
    </source>
</evidence>
<feature type="transmembrane region" description="Helical" evidence="6">
    <location>
        <begin position="154"/>
        <end position="172"/>
    </location>
</feature>
<dbReference type="PANTHER" id="PTHR30520:SF8">
    <property type="entry name" value="NITRITE TRANSPORTER NIRC"/>
    <property type="match status" value="1"/>
</dbReference>
<evidence type="ECO:0000256" key="3">
    <source>
        <dbReference type="ARBA" id="ARBA00022989"/>
    </source>
</evidence>
<sequence>MYHESIDHFASFADSKVKAFKRNPGGFFIGAMMAGAYVGFGIILIFILGSDADPQSRKLIMGTSFGIALTLVVFAGSELFTGHNMYMPLGWFKKRITGSDLIVVWVTVWVGNLAGSAFVGSLFVLGGASGIVEASDSFVNHVAGGKMNASAVELLARGMLCNWLVCLALWMAGRTSNDTAKCIVIFWCLFAFIASGFEHSVANMTLFTIALLGEHPEAVSLSGAGYNLLWVTIGNVVSGSLFVAGGYWLYSGGNGDR</sequence>
<dbReference type="InterPro" id="IPR000292">
    <property type="entry name" value="For/NO2_transpt"/>
</dbReference>
<protein>
    <recommendedName>
        <fullName evidence="8">Nitrite transporter NirC</fullName>
    </recommendedName>
</protein>
<dbReference type="Pfam" id="PF01226">
    <property type="entry name" value="Form_Nir_trans"/>
    <property type="match status" value="1"/>
</dbReference>
<dbReference type="AlphaFoldDB" id="A0A381TVJ6"/>
<comment type="subcellular location">
    <subcellularLocation>
        <location evidence="1">Membrane</location>
        <topology evidence="1">Multi-pass membrane protein</topology>
    </subcellularLocation>
</comment>
<keyword evidence="4 6" id="KW-0472">Membrane</keyword>
<keyword evidence="2 6" id="KW-0812">Transmembrane</keyword>
<feature type="transmembrane region" description="Helical" evidence="6">
    <location>
        <begin position="184"/>
        <end position="209"/>
    </location>
</feature>
<evidence type="ECO:0000256" key="5">
    <source>
        <dbReference type="ARBA" id="ARBA00049660"/>
    </source>
</evidence>
<dbReference type="GO" id="GO:0005886">
    <property type="term" value="C:plasma membrane"/>
    <property type="evidence" value="ECO:0007669"/>
    <property type="project" value="TreeGrafter"/>
</dbReference>
<gene>
    <name evidence="7" type="ORF">METZ01_LOCUS72713</name>
</gene>
<name>A0A381TVJ6_9ZZZZ</name>
<reference evidence="7" key="1">
    <citation type="submission" date="2018-05" db="EMBL/GenBank/DDBJ databases">
        <authorList>
            <person name="Lanie J.A."/>
            <person name="Ng W.-L."/>
            <person name="Kazmierczak K.M."/>
            <person name="Andrzejewski T.M."/>
            <person name="Davidsen T.M."/>
            <person name="Wayne K.J."/>
            <person name="Tettelin H."/>
            <person name="Glass J.I."/>
            <person name="Rusch D."/>
            <person name="Podicherti R."/>
            <person name="Tsui H.-C.T."/>
            <person name="Winkler M.E."/>
        </authorList>
    </citation>
    <scope>NUCLEOTIDE SEQUENCE</scope>
</reference>
<evidence type="ECO:0008006" key="8">
    <source>
        <dbReference type="Google" id="ProtNLM"/>
    </source>
</evidence>
<feature type="transmembrane region" description="Helical" evidence="6">
    <location>
        <begin position="59"/>
        <end position="80"/>
    </location>
</feature>
<proteinExistence type="inferred from homology"/>
<dbReference type="GO" id="GO:0015499">
    <property type="term" value="F:formate transmembrane transporter activity"/>
    <property type="evidence" value="ECO:0007669"/>
    <property type="project" value="TreeGrafter"/>
</dbReference>
<dbReference type="PANTHER" id="PTHR30520">
    <property type="entry name" value="FORMATE TRANSPORTER-RELATED"/>
    <property type="match status" value="1"/>
</dbReference>
<evidence type="ECO:0000256" key="6">
    <source>
        <dbReference type="SAM" id="Phobius"/>
    </source>
</evidence>
<dbReference type="PROSITE" id="PS01006">
    <property type="entry name" value="FORMATE_NITRITE_TP_2"/>
    <property type="match status" value="1"/>
</dbReference>
<dbReference type="InterPro" id="IPR023271">
    <property type="entry name" value="Aquaporin-like"/>
</dbReference>
<comment type="similarity">
    <text evidence="5">Belongs to the FNT transporter (TC 1.A.16) family.</text>
</comment>
<keyword evidence="3 6" id="KW-1133">Transmembrane helix</keyword>
<accession>A0A381TVJ6</accession>
<dbReference type="EMBL" id="UINC01005214">
    <property type="protein sequence ID" value="SVA19859.1"/>
    <property type="molecule type" value="Genomic_DNA"/>
</dbReference>
<dbReference type="InterPro" id="IPR024002">
    <property type="entry name" value="For/NO2_transpt_CS"/>
</dbReference>
<feature type="transmembrane region" description="Helical" evidence="6">
    <location>
        <begin position="229"/>
        <end position="250"/>
    </location>
</feature>
<feature type="transmembrane region" description="Helical" evidence="6">
    <location>
        <begin position="101"/>
        <end position="125"/>
    </location>
</feature>
<feature type="transmembrane region" description="Helical" evidence="6">
    <location>
        <begin position="26"/>
        <end position="47"/>
    </location>
</feature>
<evidence type="ECO:0000256" key="4">
    <source>
        <dbReference type="ARBA" id="ARBA00023136"/>
    </source>
</evidence>
<organism evidence="7">
    <name type="scientific">marine metagenome</name>
    <dbReference type="NCBI Taxonomy" id="408172"/>
    <lineage>
        <taxon>unclassified sequences</taxon>
        <taxon>metagenomes</taxon>
        <taxon>ecological metagenomes</taxon>
    </lineage>
</organism>
<evidence type="ECO:0000313" key="7">
    <source>
        <dbReference type="EMBL" id="SVA19859.1"/>
    </source>
</evidence>
<dbReference type="Gene3D" id="1.20.1080.10">
    <property type="entry name" value="Glycerol uptake facilitator protein"/>
    <property type="match status" value="1"/>
</dbReference>
<evidence type="ECO:0000256" key="2">
    <source>
        <dbReference type="ARBA" id="ARBA00022692"/>
    </source>
</evidence>